<keyword evidence="2" id="KW-1185">Reference proteome</keyword>
<protein>
    <submittedName>
        <fullName evidence="1">Uncharacterized protein</fullName>
    </submittedName>
</protein>
<sequence>MEQMIYERQWEHVISEEALGSGSLEEVKLRGLLNARGKSLTYFKYPSECVVLNNLGYSNYLLTSVPNLCKPLAEDCSSFSPTLNELMQASHGPKVL</sequence>
<name>A0AAD1QZI4_PELCU</name>
<dbReference type="Proteomes" id="UP001295444">
    <property type="component" value="Chromosome 01"/>
</dbReference>
<organism evidence="1 2">
    <name type="scientific">Pelobates cultripes</name>
    <name type="common">Western spadefoot toad</name>
    <dbReference type="NCBI Taxonomy" id="61616"/>
    <lineage>
        <taxon>Eukaryota</taxon>
        <taxon>Metazoa</taxon>
        <taxon>Chordata</taxon>
        <taxon>Craniata</taxon>
        <taxon>Vertebrata</taxon>
        <taxon>Euteleostomi</taxon>
        <taxon>Amphibia</taxon>
        <taxon>Batrachia</taxon>
        <taxon>Anura</taxon>
        <taxon>Pelobatoidea</taxon>
        <taxon>Pelobatidae</taxon>
        <taxon>Pelobates</taxon>
    </lineage>
</organism>
<gene>
    <name evidence="1" type="ORF">PECUL_23A012109</name>
</gene>
<proteinExistence type="predicted"/>
<reference evidence="1" key="1">
    <citation type="submission" date="2022-03" db="EMBL/GenBank/DDBJ databases">
        <authorList>
            <person name="Alioto T."/>
            <person name="Alioto T."/>
            <person name="Gomez Garrido J."/>
        </authorList>
    </citation>
    <scope>NUCLEOTIDE SEQUENCE</scope>
</reference>
<accession>A0AAD1QZI4</accession>
<dbReference type="EMBL" id="OW240912">
    <property type="protein sequence ID" value="CAH2220194.1"/>
    <property type="molecule type" value="Genomic_DNA"/>
</dbReference>
<evidence type="ECO:0000313" key="1">
    <source>
        <dbReference type="EMBL" id="CAH2220194.1"/>
    </source>
</evidence>
<evidence type="ECO:0000313" key="2">
    <source>
        <dbReference type="Proteomes" id="UP001295444"/>
    </source>
</evidence>
<dbReference type="AlphaFoldDB" id="A0AAD1QZI4"/>